<keyword evidence="11 14" id="KW-0503">Monooxygenase</keyword>
<gene>
    <name evidence="15" type="ORF">ONE63_004936</name>
</gene>
<dbReference type="InterPro" id="IPR036396">
    <property type="entry name" value="Cyt_P450_sf"/>
</dbReference>
<keyword evidence="8" id="KW-0492">Microsome</keyword>
<dbReference type="PANTHER" id="PTHR24291:SF189">
    <property type="entry name" value="CYTOCHROME P450 4C3-RELATED"/>
    <property type="match status" value="1"/>
</dbReference>
<dbReference type="EMBL" id="JAPTSV010000016">
    <property type="protein sequence ID" value="KAJ1519670.1"/>
    <property type="molecule type" value="Genomic_DNA"/>
</dbReference>
<dbReference type="GO" id="GO:0005506">
    <property type="term" value="F:iron ion binding"/>
    <property type="evidence" value="ECO:0007669"/>
    <property type="project" value="InterPro"/>
</dbReference>
<name>A0AAV7X1A2_9NEOP</name>
<dbReference type="InterPro" id="IPR017972">
    <property type="entry name" value="Cyt_P450_CS"/>
</dbReference>
<keyword evidence="5 13" id="KW-0349">Heme</keyword>
<keyword evidence="12" id="KW-0472">Membrane</keyword>
<evidence type="ECO:0000256" key="1">
    <source>
        <dbReference type="ARBA" id="ARBA00001971"/>
    </source>
</evidence>
<comment type="similarity">
    <text evidence="4 14">Belongs to the cytochrome P450 family.</text>
</comment>
<evidence type="ECO:0000256" key="14">
    <source>
        <dbReference type="RuleBase" id="RU000461"/>
    </source>
</evidence>
<evidence type="ECO:0000256" key="2">
    <source>
        <dbReference type="ARBA" id="ARBA00004174"/>
    </source>
</evidence>
<dbReference type="AlphaFoldDB" id="A0AAV7X1A2"/>
<accession>A0AAV7X1A2</accession>
<evidence type="ECO:0000313" key="15">
    <source>
        <dbReference type="EMBL" id="KAJ1519670.1"/>
    </source>
</evidence>
<evidence type="ECO:0000256" key="6">
    <source>
        <dbReference type="ARBA" id="ARBA00022723"/>
    </source>
</evidence>
<reference evidence="15" key="1">
    <citation type="submission" date="2022-12" db="EMBL/GenBank/DDBJ databases">
        <title>Chromosome-level genome assembly of the bean flower thrips Megalurothrips usitatus.</title>
        <authorList>
            <person name="Ma L."/>
            <person name="Liu Q."/>
            <person name="Li H."/>
            <person name="Cai W."/>
        </authorList>
    </citation>
    <scope>NUCLEOTIDE SEQUENCE</scope>
    <source>
        <strain evidence="15">Cailab_2022a</strain>
    </source>
</reference>
<comment type="caution">
    <text evidence="15">The sequence shown here is derived from an EMBL/GenBank/DDBJ whole genome shotgun (WGS) entry which is preliminary data.</text>
</comment>
<dbReference type="PRINTS" id="PR00385">
    <property type="entry name" value="P450"/>
</dbReference>
<dbReference type="Pfam" id="PF00067">
    <property type="entry name" value="p450"/>
    <property type="match status" value="1"/>
</dbReference>
<evidence type="ECO:0000256" key="12">
    <source>
        <dbReference type="ARBA" id="ARBA00023136"/>
    </source>
</evidence>
<sequence length="502" mass="55102">MAALLTVVAATALLWAGALLVRWAARYLHFRRLEQAIPGPKSLPVLGNLLDLAKVGEDDRLTALLSIAGGRTELSRASVGTRMMVVVSDPDHVAVVLRDPRFADKSDVFYNYLEKVCGPGLLTTNGGHWKRHRAVIRPAFHPSVIDEYVPVFAEEAEALTVALRTATASALTRALTRASLRTVMAADVHEDDEPDLEVIIREMGGRLRDVNERMFRPWLWPDAAFAVSSMGKRLGSFNKVCADLGGRILGRIRGRLHSGEVQTVSLDGVSSKRRTFAEILAESEFTDAEILTEGKTLFGASVETNVTTIKFVLKVLSVKPDIQDRVHRELRSVLGDDMSLTADQVNSLPYLEAVVLETLRLLPSFPLMARTVREETQLGGRTLPADAMLLINVFGLHRDPGSFPDPLRFEPGRFLAEAAAGERHPYSFIPFSAGPRSCIGKRYGMHAVKTVLAAVLRAFRVDPVDDGHLEPAEFPVTFHLALHMVGGVSVKLTPRDRSRGSI</sequence>
<dbReference type="Proteomes" id="UP001075354">
    <property type="component" value="Chromosome 16"/>
</dbReference>
<keyword evidence="6 13" id="KW-0479">Metal-binding</keyword>
<comment type="cofactor">
    <cofactor evidence="1 13">
        <name>heme</name>
        <dbReference type="ChEBI" id="CHEBI:30413"/>
    </cofactor>
</comment>
<dbReference type="InterPro" id="IPR050196">
    <property type="entry name" value="Cytochrome_P450_Monoox"/>
</dbReference>
<evidence type="ECO:0000256" key="13">
    <source>
        <dbReference type="PIRSR" id="PIRSR602401-1"/>
    </source>
</evidence>
<evidence type="ECO:0000313" key="16">
    <source>
        <dbReference type="Proteomes" id="UP001075354"/>
    </source>
</evidence>
<evidence type="ECO:0000256" key="5">
    <source>
        <dbReference type="ARBA" id="ARBA00022617"/>
    </source>
</evidence>
<feature type="binding site" description="axial binding residue" evidence="13">
    <location>
        <position position="438"/>
    </location>
    <ligand>
        <name>heme</name>
        <dbReference type="ChEBI" id="CHEBI:30413"/>
    </ligand>
    <ligandPart>
        <name>Fe</name>
        <dbReference type="ChEBI" id="CHEBI:18248"/>
    </ligandPart>
</feature>
<dbReference type="PANTHER" id="PTHR24291">
    <property type="entry name" value="CYTOCHROME P450 FAMILY 4"/>
    <property type="match status" value="1"/>
</dbReference>
<dbReference type="Gene3D" id="1.10.630.10">
    <property type="entry name" value="Cytochrome P450"/>
    <property type="match status" value="1"/>
</dbReference>
<evidence type="ECO:0000256" key="3">
    <source>
        <dbReference type="ARBA" id="ARBA00004406"/>
    </source>
</evidence>
<dbReference type="GO" id="GO:0020037">
    <property type="term" value="F:heme binding"/>
    <property type="evidence" value="ECO:0007669"/>
    <property type="project" value="InterPro"/>
</dbReference>
<keyword evidence="10 13" id="KW-0408">Iron</keyword>
<protein>
    <recommendedName>
        <fullName evidence="17">Cytochrome P450</fullName>
    </recommendedName>
</protein>
<keyword evidence="7" id="KW-0256">Endoplasmic reticulum</keyword>
<dbReference type="PROSITE" id="PS00086">
    <property type="entry name" value="CYTOCHROME_P450"/>
    <property type="match status" value="1"/>
</dbReference>
<keyword evidence="16" id="KW-1185">Reference proteome</keyword>
<dbReference type="GO" id="GO:0005789">
    <property type="term" value="C:endoplasmic reticulum membrane"/>
    <property type="evidence" value="ECO:0007669"/>
    <property type="project" value="UniProtKB-SubCell"/>
</dbReference>
<evidence type="ECO:0000256" key="4">
    <source>
        <dbReference type="ARBA" id="ARBA00010617"/>
    </source>
</evidence>
<keyword evidence="9 14" id="KW-0560">Oxidoreductase</keyword>
<organism evidence="15 16">
    <name type="scientific">Megalurothrips usitatus</name>
    <name type="common">bean blossom thrips</name>
    <dbReference type="NCBI Taxonomy" id="439358"/>
    <lineage>
        <taxon>Eukaryota</taxon>
        <taxon>Metazoa</taxon>
        <taxon>Ecdysozoa</taxon>
        <taxon>Arthropoda</taxon>
        <taxon>Hexapoda</taxon>
        <taxon>Insecta</taxon>
        <taxon>Pterygota</taxon>
        <taxon>Neoptera</taxon>
        <taxon>Paraneoptera</taxon>
        <taxon>Thysanoptera</taxon>
        <taxon>Terebrantia</taxon>
        <taxon>Thripoidea</taxon>
        <taxon>Thripidae</taxon>
        <taxon>Megalurothrips</taxon>
    </lineage>
</organism>
<dbReference type="GO" id="GO:0016705">
    <property type="term" value="F:oxidoreductase activity, acting on paired donors, with incorporation or reduction of molecular oxygen"/>
    <property type="evidence" value="ECO:0007669"/>
    <property type="project" value="InterPro"/>
</dbReference>
<dbReference type="InterPro" id="IPR001128">
    <property type="entry name" value="Cyt_P450"/>
</dbReference>
<comment type="subcellular location">
    <subcellularLocation>
        <location evidence="3">Endoplasmic reticulum membrane</location>
        <topology evidence="3">Peripheral membrane protein</topology>
    </subcellularLocation>
    <subcellularLocation>
        <location evidence="2">Microsome membrane</location>
        <topology evidence="2">Peripheral membrane protein</topology>
    </subcellularLocation>
</comment>
<dbReference type="InterPro" id="IPR002401">
    <property type="entry name" value="Cyt_P450_E_grp-I"/>
</dbReference>
<evidence type="ECO:0000256" key="7">
    <source>
        <dbReference type="ARBA" id="ARBA00022824"/>
    </source>
</evidence>
<evidence type="ECO:0008006" key="17">
    <source>
        <dbReference type="Google" id="ProtNLM"/>
    </source>
</evidence>
<dbReference type="GO" id="GO:0004497">
    <property type="term" value="F:monooxygenase activity"/>
    <property type="evidence" value="ECO:0007669"/>
    <property type="project" value="UniProtKB-KW"/>
</dbReference>
<dbReference type="SUPFAM" id="SSF48264">
    <property type="entry name" value="Cytochrome P450"/>
    <property type="match status" value="1"/>
</dbReference>
<evidence type="ECO:0000256" key="10">
    <source>
        <dbReference type="ARBA" id="ARBA00023004"/>
    </source>
</evidence>
<dbReference type="PRINTS" id="PR00463">
    <property type="entry name" value="EP450I"/>
</dbReference>
<evidence type="ECO:0000256" key="11">
    <source>
        <dbReference type="ARBA" id="ARBA00023033"/>
    </source>
</evidence>
<evidence type="ECO:0000256" key="9">
    <source>
        <dbReference type="ARBA" id="ARBA00023002"/>
    </source>
</evidence>
<evidence type="ECO:0000256" key="8">
    <source>
        <dbReference type="ARBA" id="ARBA00022848"/>
    </source>
</evidence>
<proteinExistence type="inferred from homology"/>